<dbReference type="RefSeq" id="XP_028154516.1">
    <property type="nucleotide sequence ID" value="XM_028298715.1"/>
</dbReference>
<gene>
    <name evidence="2" type="primary">LOC114348086</name>
</gene>
<feature type="non-terminal residue" evidence="2">
    <location>
        <position position="431"/>
    </location>
</feature>
<dbReference type="PANTHER" id="PTHR33939:SF1">
    <property type="entry name" value="DUF4371 DOMAIN-CONTAINING PROTEIN"/>
    <property type="match status" value="1"/>
</dbReference>
<evidence type="ECO:0000313" key="2">
    <source>
        <dbReference type="RefSeq" id="XP_028154516.1"/>
    </source>
</evidence>
<feature type="non-terminal residue" evidence="2">
    <location>
        <position position="1"/>
    </location>
</feature>
<dbReference type="Pfam" id="PF13358">
    <property type="entry name" value="DDE_3"/>
    <property type="match status" value="1"/>
</dbReference>
<sequence length="431" mass="50168">PTPMNWEFVNKDLHIQAQRIIINIYSCLRDENSTLSETNIVIRICELTKIARSTVLRVIAAGDVIDHSVKRQRVGQNLKKIDKATRDVICRFVYEFYQDNKVPTLEMLQAKLKICPDYPYKSLDTLRRALIECGFNYKKLDKRMVIMESTRIVIQRQHYLRKIKEYRDDNRDIVYLDETWFDTHDVVQYGWMDGSKKCCLSTPCSRGKRILILHVGTKDGFVPNALLLSSKNIKQSSADYHEDMTAELFEKWATEQLLPNIKTNSVIVMDNAPYHSRLYTKIPNTSSKKGDIIEFMENKGMTIPSKCTKKELLQLIKQQNLKKEYAVDKLFERHGHMVLRLPPYHCVFNPTEMVWADVKNKLRKMNQSPQLSDVVVQNIRTVIEDLNKTNIWKNCVAHVQVKENEYVTLPPIQPIVINPNDDSSSEQTDSD</sequence>
<dbReference type="PANTHER" id="PTHR33939">
    <property type="entry name" value="PROTEIN CBG22215"/>
    <property type="match status" value="1"/>
</dbReference>
<feature type="domain" description="Tc1-like transposase DDE" evidence="1">
    <location>
        <begin position="172"/>
        <end position="371"/>
    </location>
</feature>
<accession>A0A6P7GXP8</accession>
<proteinExistence type="predicted"/>
<reference evidence="2" key="1">
    <citation type="submission" date="2025-08" db="UniProtKB">
        <authorList>
            <consortium name="RefSeq"/>
        </authorList>
    </citation>
    <scope>IDENTIFICATION</scope>
    <source>
        <tissue evidence="2">Whole insect</tissue>
    </source>
</reference>
<dbReference type="AlphaFoldDB" id="A0A6P7GXP8"/>
<dbReference type="InterPro" id="IPR036397">
    <property type="entry name" value="RNaseH_sf"/>
</dbReference>
<evidence type="ECO:0000259" key="1">
    <source>
        <dbReference type="Pfam" id="PF13358"/>
    </source>
</evidence>
<name>A0A6P7GXP8_DIAVI</name>
<dbReference type="InterPro" id="IPR038717">
    <property type="entry name" value="Tc1-like_DDE_dom"/>
</dbReference>
<dbReference type="GO" id="GO:0003676">
    <property type="term" value="F:nucleic acid binding"/>
    <property type="evidence" value="ECO:0007669"/>
    <property type="project" value="InterPro"/>
</dbReference>
<organism evidence="2">
    <name type="scientific">Diabrotica virgifera virgifera</name>
    <name type="common">western corn rootworm</name>
    <dbReference type="NCBI Taxonomy" id="50390"/>
    <lineage>
        <taxon>Eukaryota</taxon>
        <taxon>Metazoa</taxon>
        <taxon>Ecdysozoa</taxon>
        <taxon>Arthropoda</taxon>
        <taxon>Hexapoda</taxon>
        <taxon>Insecta</taxon>
        <taxon>Pterygota</taxon>
        <taxon>Neoptera</taxon>
        <taxon>Endopterygota</taxon>
        <taxon>Coleoptera</taxon>
        <taxon>Polyphaga</taxon>
        <taxon>Cucujiformia</taxon>
        <taxon>Chrysomeloidea</taxon>
        <taxon>Chrysomelidae</taxon>
        <taxon>Galerucinae</taxon>
        <taxon>Diabroticina</taxon>
        <taxon>Diabroticites</taxon>
        <taxon>Diabrotica</taxon>
    </lineage>
</organism>
<dbReference type="Gene3D" id="3.30.420.10">
    <property type="entry name" value="Ribonuclease H-like superfamily/Ribonuclease H"/>
    <property type="match status" value="1"/>
</dbReference>
<protein>
    <submittedName>
        <fullName evidence="2">Uncharacterized protein LOC114348086</fullName>
    </submittedName>
</protein>
<dbReference type="InParanoid" id="A0A6P7GXP8"/>